<protein>
    <submittedName>
        <fullName evidence="1">Uncharacterized protein</fullName>
    </submittedName>
</protein>
<accession>A0A4Y2E0J2</accession>
<dbReference type="AlphaFoldDB" id="A0A4Y2E0J2"/>
<name>A0A4Y2E0J2_ARAVE</name>
<dbReference type="EMBL" id="BGPR01000481">
    <property type="protein sequence ID" value="GBM22572.1"/>
    <property type="molecule type" value="Genomic_DNA"/>
</dbReference>
<reference evidence="1 2" key="1">
    <citation type="journal article" date="2019" name="Sci. Rep.">
        <title>Orb-weaving spider Araneus ventricosus genome elucidates the spidroin gene catalogue.</title>
        <authorList>
            <person name="Kono N."/>
            <person name="Nakamura H."/>
            <person name="Ohtoshi R."/>
            <person name="Moran D.A.P."/>
            <person name="Shinohara A."/>
            <person name="Yoshida Y."/>
            <person name="Fujiwara M."/>
            <person name="Mori M."/>
            <person name="Tomita M."/>
            <person name="Arakawa K."/>
        </authorList>
    </citation>
    <scope>NUCLEOTIDE SEQUENCE [LARGE SCALE GENOMIC DNA]</scope>
</reference>
<dbReference type="Proteomes" id="UP000499080">
    <property type="component" value="Unassembled WGS sequence"/>
</dbReference>
<gene>
    <name evidence="1" type="ORF">AVEN_183996_1</name>
</gene>
<sequence>MEREHHDCDAGDLIKYKDSRRNNSTCNPDFGKVFKRGKLKRDRRILWWVLHSNQWSYDLSVICRSSVYHTLPEVTYGAAEIS</sequence>
<keyword evidence="2" id="KW-1185">Reference proteome</keyword>
<organism evidence="1 2">
    <name type="scientific">Araneus ventricosus</name>
    <name type="common">Orbweaver spider</name>
    <name type="synonym">Epeira ventricosa</name>
    <dbReference type="NCBI Taxonomy" id="182803"/>
    <lineage>
        <taxon>Eukaryota</taxon>
        <taxon>Metazoa</taxon>
        <taxon>Ecdysozoa</taxon>
        <taxon>Arthropoda</taxon>
        <taxon>Chelicerata</taxon>
        <taxon>Arachnida</taxon>
        <taxon>Araneae</taxon>
        <taxon>Araneomorphae</taxon>
        <taxon>Entelegynae</taxon>
        <taxon>Araneoidea</taxon>
        <taxon>Araneidae</taxon>
        <taxon>Araneus</taxon>
    </lineage>
</organism>
<proteinExistence type="predicted"/>
<evidence type="ECO:0000313" key="1">
    <source>
        <dbReference type="EMBL" id="GBM22572.1"/>
    </source>
</evidence>
<evidence type="ECO:0000313" key="2">
    <source>
        <dbReference type="Proteomes" id="UP000499080"/>
    </source>
</evidence>
<comment type="caution">
    <text evidence="1">The sequence shown here is derived from an EMBL/GenBank/DDBJ whole genome shotgun (WGS) entry which is preliminary data.</text>
</comment>